<feature type="region of interest" description="Disordered" evidence="2">
    <location>
        <begin position="131"/>
        <end position="175"/>
    </location>
</feature>
<dbReference type="EMBL" id="GDJX01004344">
    <property type="protein sequence ID" value="JAT63592.1"/>
    <property type="molecule type" value="Transcribed_RNA"/>
</dbReference>
<sequence length="362" mass="40026">MGNDGRKLLEILNVRVVGSGEKVLVLSHGFGTDQSAWQRVLPYFTRDHRVVLYDLVCAGSVNPDHFDFHRYTTLDAYVDDLLSILDALRVDRCAFVGHSVSAMIGILAAIRRPALFTKLVLLGASPRYATQINPNPPHPDPDPRTLFASNQVPERQGLPRRVRDRGDREGVRGDGVQLRGVGEGVRAAVGGGGRAGGCEGVQPDAVQHEAGHLAVRVEDGVPQRPARGAGTRPHPLLHRPGRQGRLRPRLRRRLPQVPPRRPHLRRDPPGRGPPPPPLRPRPPRPRPPPGALPPVTPPDPGVEPAPTLRRYPTKVRIWFLTSFDWRVATRWPVAVSLSFFLSFFYNTVPCMREDGAMRSVAV</sequence>
<dbReference type="AlphaFoldDB" id="A0A1D1Z9Q9"/>
<feature type="region of interest" description="Disordered" evidence="2">
    <location>
        <begin position="217"/>
        <end position="307"/>
    </location>
</feature>
<comment type="similarity">
    <text evidence="1">Belongs to the AB hydrolase superfamily.</text>
</comment>
<evidence type="ECO:0000313" key="4">
    <source>
        <dbReference type="EMBL" id="JAT63592.1"/>
    </source>
</evidence>
<organism evidence="4">
    <name type="scientific">Anthurium amnicola</name>
    <dbReference type="NCBI Taxonomy" id="1678845"/>
    <lineage>
        <taxon>Eukaryota</taxon>
        <taxon>Viridiplantae</taxon>
        <taxon>Streptophyta</taxon>
        <taxon>Embryophyta</taxon>
        <taxon>Tracheophyta</taxon>
        <taxon>Spermatophyta</taxon>
        <taxon>Magnoliopsida</taxon>
        <taxon>Liliopsida</taxon>
        <taxon>Araceae</taxon>
        <taxon>Pothoideae</taxon>
        <taxon>Potheae</taxon>
        <taxon>Anthurium</taxon>
    </lineage>
</organism>
<reference evidence="4" key="1">
    <citation type="submission" date="2015-07" db="EMBL/GenBank/DDBJ databases">
        <title>Transcriptome Assembly of Anthurium amnicola.</title>
        <authorList>
            <person name="Suzuki J."/>
        </authorList>
    </citation>
    <scope>NUCLEOTIDE SEQUENCE</scope>
</reference>
<evidence type="ECO:0000256" key="1">
    <source>
        <dbReference type="ARBA" id="ARBA00008645"/>
    </source>
</evidence>
<proteinExistence type="inferred from homology"/>
<feature type="compositionally biased region" description="Pro residues" evidence="2">
    <location>
        <begin position="270"/>
        <end position="303"/>
    </location>
</feature>
<name>A0A1D1Z9Q9_9ARAE</name>
<accession>A0A1D1Z9Q9</accession>
<dbReference type="SUPFAM" id="SSF53474">
    <property type="entry name" value="alpha/beta-Hydrolases"/>
    <property type="match status" value="1"/>
</dbReference>
<dbReference type="InterPro" id="IPR029058">
    <property type="entry name" value="AB_hydrolase_fold"/>
</dbReference>
<gene>
    <name evidence="4" type="primary">rsbQ_3</name>
    <name evidence="4" type="ORF">g.93401</name>
</gene>
<dbReference type="PANTHER" id="PTHR43039">
    <property type="entry name" value="ESTERASE-RELATED"/>
    <property type="match status" value="1"/>
</dbReference>
<feature type="compositionally biased region" description="Basic residues" evidence="2">
    <location>
        <begin position="235"/>
        <end position="264"/>
    </location>
</feature>
<feature type="domain" description="AB hydrolase-1" evidence="3">
    <location>
        <begin position="23"/>
        <end position="142"/>
    </location>
</feature>
<protein>
    <submittedName>
        <fullName evidence="4">Sigma factor sigB regulation protein rsbQ</fullName>
    </submittedName>
</protein>
<dbReference type="InterPro" id="IPR000073">
    <property type="entry name" value="AB_hydrolase_1"/>
</dbReference>
<dbReference type="Gene3D" id="3.40.50.1820">
    <property type="entry name" value="alpha/beta hydrolase"/>
    <property type="match status" value="1"/>
</dbReference>
<dbReference type="Pfam" id="PF00561">
    <property type="entry name" value="Abhydrolase_1"/>
    <property type="match status" value="1"/>
</dbReference>
<evidence type="ECO:0000259" key="3">
    <source>
        <dbReference type="Pfam" id="PF00561"/>
    </source>
</evidence>
<evidence type="ECO:0000256" key="2">
    <source>
        <dbReference type="SAM" id="MobiDB-lite"/>
    </source>
</evidence>